<evidence type="ECO:0000256" key="1">
    <source>
        <dbReference type="SAM" id="Phobius"/>
    </source>
</evidence>
<dbReference type="RefSeq" id="WP_152060372.1">
    <property type="nucleotide sequence ID" value="NZ_CABVSN010000029.1"/>
</dbReference>
<feature type="transmembrane region" description="Helical" evidence="1">
    <location>
        <begin position="88"/>
        <end position="108"/>
    </location>
</feature>
<evidence type="ECO:0000313" key="2">
    <source>
        <dbReference type="EMBL" id="MDK2041208.1"/>
    </source>
</evidence>
<dbReference type="EMBL" id="JAQTJK010000005">
    <property type="protein sequence ID" value="MDK2041208.1"/>
    <property type="molecule type" value="Genomic_DNA"/>
</dbReference>
<evidence type="ECO:0000313" key="3">
    <source>
        <dbReference type="Proteomes" id="UP001237501"/>
    </source>
</evidence>
<feature type="transmembrane region" description="Helical" evidence="1">
    <location>
        <begin position="128"/>
        <end position="155"/>
    </location>
</feature>
<organism evidence="2 3">
    <name type="scientific">Aliarcobacter butzleri</name>
    <dbReference type="NCBI Taxonomy" id="28197"/>
    <lineage>
        <taxon>Bacteria</taxon>
        <taxon>Pseudomonadati</taxon>
        <taxon>Campylobacterota</taxon>
        <taxon>Epsilonproteobacteria</taxon>
        <taxon>Campylobacterales</taxon>
        <taxon>Arcobacteraceae</taxon>
        <taxon>Aliarcobacter</taxon>
    </lineage>
</organism>
<name>A0AAW6VES5_9BACT</name>
<accession>A0AAW6VES5</accession>
<dbReference type="AlphaFoldDB" id="A0AAW6VES5"/>
<keyword evidence="1" id="KW-1133">Transmembrane helix</keyword>
<comment type="caution">
    <text evidence="2">The sequence shown here is derived from an EMBL/GenBank/DDBJ whole genome shotgun (WGS) entry which is preliminary data.</text>
</comment>
<keyword evidence="1" id="KW-0812">Transmembrane</keyword>
<gene>
    <name evidence="2" type="ORF">PT517_05355</name>
</gene>
<dbReference type="Proteomes" id="UP001237501">
    <property type="component" value="Unassembled WGS sequence"/>
</dbReference>
<protein>
    <submittedName>
        <fullName evidence="2">Uncharacterized protein</fullName>
    </submittedName>
</protein>
<keyword evidence="1" id="KW-0472">Membrane</keyword>
<proteinExistence type="predicted"/>
<feature type="transmembrane region" description="Helical" evidence="1">
    <location>
        <begin position="21"/>
        <end position="45"/>
    </location>
</feature>
<reference evidence="2" key="2">
    <citation type="submission" date="2023-02" db="EMBL/GenBank/DDBJ databases">
        <authorList>
            <person name="Concha-Toloza M."/>
            <person name="Lopez-Cantillo M."/>
            <person name="Molina-Mora J."/>
            <person name="Collado L."/>
        </authorList>
    </citation>
    <scope>NUCLEOTIDE SEQUENCE</scope>
    <source>
        <strain evidence="2">FR1p153A2</strain>
    </source>
</reference>
<sequence length="174" mass="21347">MNYLEKREIVFLYITKEFTKFILTGIIFIFITGFIDEIFIYLYGLEEYLKKDILRLFVDDYYLRNASTYINNIDEYFNQIKYNFHNKYLFIIPYSISMIYLYISYFFAHKIVDRSGVGATKRLNFWSFFIVFGISNALVRIDIFSYLLIFWWYLFYKIIKISVLKIEKMLKKEL</sequence>
<reference evidence="2" key="1">
    <citation type="journal article" date="2023" name="Antibiotics">
        <title>Genomic Characterization of Antibiotic-Resistant Campylobacterales Isolated from Chilean Poultry Meat.</title>
        <authorList>
            <person name="Concha-Toloza M."/>
            <person name="Lopez-Cantillo M."/>
            <person name="Molina-Mora J.A."/>
            <person name="Collado L."/>
        </authorList>
    </citation>
    <scope>NUCLEOTIDE SEQUENCE</scope>
    <source>
        <strain evidence="2">FR1p153A2</strain>
    </source>
</reference>